<comment type="caution">
    <text evidence="1">The sequence shown here is derived from an EMBL/GenBank/DDBJ whole genome shotgun (WGS) entry which is preliminary data.</text>
</comment>
<dbReference type="Proteomes" id="UP000248827">
    <property type="component" value="Unassembled WGS sequence"/>
</dbReference>
<dbReference type="EMBL" id="QLLI01000003">
    <property type="protein sequence ID" value="RAI98889.1"/>
    <property type="molecule type" value="Genomic_DNA"/>
</dbReference>
<proteinExistence type="predicted"/>
<name>A0A855XUJ0_9BACL</name>
<reference evidence="1 3" key="1">
    <citation type="submission" date="2018-05" db="EMBL/GenBank/DDBJ databases">
        <title>Freshwater and sediment microbial communities from various areas in North America, analyzing microbe dynamics in response to fracking.</title>
        <authorList>
            <person name="Lamendella R."/>
        </authorList>
    </citation>
    <scope>NUCLEOTIDE SEQUENCE [LARGE SCALE GENOMIC DNA]</scope>
    <source>
        <strain evidence="1 3">DB-3</strain>
        <strain evidence="2 4">NG-13</strain>
    </source>
</reference>
<evidence type="ECO:0000313" key="1">
    <source>
        <dbReference type="EMBL" id="PWW37433.1"/>
    </source>
</evidence>
<organism evidence="1 3">
    <name type="scientific">Paenibacillus pabuli</name>
    <dbReference type="NCBI Taxonomy" id="1472"/>
    <lineage>
        <taxon>Bacteria</taxon>
        <taxon>Bacillati</taxon>
        <taxon>Bacillota</taxon>
        <taxon>Bacilli</taxon>
        <taxon>Bacillales</taxon>
        <taxon>Paenibacillaceae</taxon>
        <taxon>Paenibacillus</taxon>
    </lineage>
</organism>
<evidence type="ECO:0000313" key="3">
    <source>
        <dbReference type="Proteomes" id="UP000247078"/>
    </source>
</evidence>
<protein>
    <submittedName>
        <fullName evidence="1">Uncharacterized protein</fullName>
    </submittedName>
</protein>
<accession>A0A855XUJ0</accession>
<dbReference type="EMBL" id="QGTZ01000009">
    <property type="protein sequence ID" value="PWW37433.1"/>
    <property type="molecule type" value="Genomic_DNA"/>
</dbReference>
<evidence type="ECO:0000313" key="2">
    <source>
        <dbReference type="EMBL" id="RAI98889.1"/>
    </source>
</evidence>
<dbReference type="Proteomes" id="UP000247078">
    <property type="component" value="Unassembled WGS sequence"/>
</dbReference>
<dbReference type="AlphaFoldDB" id="A0A855XUJ0"/>
<gene>
    <name evidence="2" type="ORF">DET54_10326</name>
    <name evidence="1" type="ORF">DET56_109320</name>
</gene>
<keyword evidence="4" id="KW-1185">Reference proteome</keyword>
<evidence type="ECO:0000313" key="4">
    <source>
        <dbReference type="Proteomes" id="UP000248827"/>
    </source>
</evidence>
<sequence length="40" mass="4718">MLSTNYGIYRNEGLNTSFAITNVLERTDKLIKDYRFFLLS</sequence>